<dbReference type="Gene3D" id="3.55.40.20">
    <property type="entry name" value="Iron/manganese superoxide dismutase, C-terminal domain"/>
    <property type="match status" value="1"/>
</dbReference>
<gene>
    <name evidence="6" type="ORF">KIPB_013037</name>
</gene>
<dbReference type="Proteomes" id="UP000265618">
    <property type="component" value="Unassembled WGS sequence"/>
</dbReference>
<dbReference type="PANTHER" id="PTHR43595">
    <property type="entry name" value="37S RIBOSOMAL PROTEIN S26, MITOCHONDRIAL"/>
    <property type="match status" value="1"/>
</dbReference>
<reference evidence="6 7" key="1">
    <citation type="journal article" date="2018" name="PLoS ONE">
        <title>The draft genome of Kipferlia bialata reveals reductive genome evolution in fornicate parasites.</title>
        <authorList>
            <person name="Tanifuji G."/>
            <person name="Takabayashi S."/>
            <person name="Kume K."/>
            <person name="Takagi M."/>
            <person name="Nakayama T."/>
            <person name="Kamikawa R."/>
            <person name="Inagaki Y."/>
            <person name="Hashimoto T."/>
        </authorList>
    </citation>
    <scope>NUCLEOTIDE SEQUENCE [LARGE SCALE GENOMIC DNA]</scope>
    <source>
        <strain evidence="6">NY0173</strain>
    </source>
</reference>
<evidence type="ECO:0000256" key="2">
    <source>
        <dbReference type="ARBA" id="ARBA00012682"/>
    </source>
</evidence>
<evidence type="ECO:0000259" key="5">
    <source>
        <dbReference type="Pfam" id="PF02777"/>
    </source>
</evidence>
<evidence type="ECO:0000313" key="7">
    <source>
        <dbReference type="Proteomes" id="UP000265618"/>
    </source>
</evidence>
<keyword evidence="3" id="KW-0479">Metal-binding</keyword>
<dbReference type="EMBL" id="BDIP01006008">
    <property type="protein sequence ID" value="GCA64060.1"/>
    <property type="molecule type" value="Genomic_DNA"/>
</dbReference>
<dbReference type="InterPro" id="IPR036314">
    <property type="entry name" value="SOD_C_sf"/>
</dbReference>
<evidence type="ECO:0000256" key="1">
    <source>
        <dbReference type="ARBA" id="ARBA00008714"/>
    </source>
</evidence>
<feature type="domain" description="Manganese/iron superoxide dismutase C-terminal" evidence="5">
    <location>
        <begin position="2"/>
        <end position="70"/>
    </location>
</feature>
<dbReference type="InterPro" id="IPR001189">
    <property type="entry name" value="Mn/Fe_SOD"/>
</dbReference>
<sequence length="76" mass="8801">VSVFGSGWVWLVVRDGKLAITTTMAQDRPEGTLLLALDVWEHAYYLDYENRRKGFLEAIWSHINWTGVAMRLEFAE</sequence>
<dbReference type="OrthoDB" id="239262at2759"/>
<dbReference type="PANTHER" id="PTHR43595:SF2">
    <property type="entry name" value="SMALL RIBOSOMAL SUBUNIT PROTEIN MS42"/>
    <property type="match status" value="1"/>
</dbReference>
<dbReference type="AlphaFoldDB" id="A0A391NU14"/>
<keyword evidence="4" id="KW-0560">Oxidoreductase</keyword>
<dbReference type="InterPro" id="IPR019833">
    <property type="entry name" value="Mn/Fe_SOD_BS"/>
</dbReference>
<dbReference type="GO" id="GO:0046872">
    <property type="term" value="F:metal ion binding"/>
    <property type="evidence" value="ECO:0007669"/>
    <property type="project" value="UniProtKB-KW"/>
</dbReference>
<proteinExistence type="inferred from homology"/>
<evidence type="ECO:0000313" key="6">
    <source>
        <dbReference type="EMBL" id="GCA64060.1"/>
    </source>
</evidence>
<dbReference type="PROSITE" id="PS00088">
    <property type="entry name" value="SOD_MN"/>
    <property type="match status" value="1"/>
</dbReference>
<comment type="caution">
    <text evidence="6">The sequence shown here is derived from an EMBL/GenBank/DDBJ whole genome shotgun (WGS) entry which is preliminary data.</text>
</comment>
<organism evidence="6 7">
    <name type="scientific">Kipferlia bialata</name>
    <dbReference type="NCBI Taxonomy" id="797122"/>
    <lineage>
        <taxon>Eukaryota</taxon>
        <taxon>Metamonada</taxon>
        <taxon>Carpediemonas-like organisms</taxon>
        <taxon>Kipferlia</taxon>
    </lineage>
</organism>
<dbReference type="GO" id="GO:0004784">
    <property type="term" value="F:superoxide dismutase activity"/>
    <property type="evidence" value="ECO:0007669"/>
    <property type="project" value="UniProtKB-EC"/>
</dbReference>
<dbReference type="Pfam" id="PF02777">
    <property type="entry name" value="Sod_Fe_C"/>
    <property type="match status" value="1"/>
</dbReference>
<keyword evidence="7" id="KW-1185">Reference proteome</keyword>
<dbReference type="PRINTS" id="PR01703">
    <property type="entry name" value="MNSODISMTASE"/>
</dbReference>
<dbReference type="SUPFAM" id="SSF54719">
    <property type="entry name" value="Fe,Mn superoxide dismutase (SOD), C-terminal domain"/>
    <property type="match status" value="1"/>
</dbReference>
<accession>A0A391NU14</accession>
<comment type="similarity">
    <text evidence="1">Belongs to the iron/manganese superoxide dismutase family.</text>
</comment>
<evidence type="ECO:0000256" key="3">
    <source>
        <dbReference type="ARBA" id="ARBA00022723"/>
    </source>
</evidence>
<feature type="non-terminal residue" evidence="6">
    <location>
        <position position="76"/>
    </location>
</feature>
<dbReference type="InterPro" id="IPR019832">
    <property type="entry name" value="Mn/Fe_SOD_C"/>
</dbReference>
<dbReference type="GO" id="GO:0005737">
    <property type="term" value="C:cytoplasm"/>
    <property type="evidence" value="ECO:0007669"/>
    <property type="project" value="TreeGrafter"/>
</dbReference>
<protein>
    <recommendedName>
        <fullName evidence="2">superoxide dismutase</fullName>
        <ecNumber evidence="2">1.15.1.1</ecNumber>
    </recommendedName>
</protein>
<dbReference type="EC" id="1.15.1.1" evidence="2"/>
<name>A0A391NU14_9EUKA</name>
<evidence type="ECO:0000256" key="4">
    <source>
        <dbReference type="ARBA" id="ARBA00023002"/>
    </source>
</evidence>